<name>A0A455SY94_9CHLR</name>
<dbReference type="InterPro" id="IPR004176">
    <property type="entry name" value="Clp_R_N"/>
</dbReference>
<evidence type="ECO:0000259" key="2">
    <source>
        <dbReference type="PROSITE" id="PS51903"/>
    </source>
</evidence>
<evidence type="ECO:0000256" key="1">
    <source>
        <dbReference type="PROSITE-ProRule" id="PRU01251"/>
    </source>
</evidence>
<dbReference type="AlphaFoldDB" id="A0A455SY94"/>
<keyword evidence="1" id="KW-0677">Repeat</keyword>
<dbReference type="InterPro" id="IPR036628">
    <property type="entry name" value="Clp_N_dom_sf"/>
</dbReference>
<accession>A0A455SY94</accession>
<dbReference type="Pfam" id="PF02861">
    <property type="entry name" value="Clp_N"/>
    <property type="match status" value="2"/>
</dbReference>
<protein>
    <recommendedName>
        <fullName evidence="2">Clp R domain-containing protein</fullName>
    </recommendedName>
</protein>
<dbReference type="Gene3D" id="1.10.1780.10">
    <property type="entry name" value="Clp, N-terminal domain"/>
    <property type="match status" value="1"/>
</dbReference>
<proteinExistence type="predicted"/>
<gene>
    <name evidence="3" type="ORF">KTA_02780</name>
</gene>
<dbReference type="InterPro" id="IPR044217">
    <property type="entry name" value="CLPT1/2"/>
</dbReference>
<evidence type="ECO:0000313" key="3">
    <source>
        <dbReference type="EMBL" id="BBH92079.1"/>
    </source>
</evidence>
<dbReference type="PANTHER" id="PTHR47016:SF5">
    <property type="entry name" value="CLP DOMAIN SUPERFAMILY PROTEIN"/>
    <property type="match status" value="1"/>
</dbReference>
<dbReference type="EMBL" id="AP019377">
    <property type="protein sequence ID" value="BBH92079.1"/>
    <property type="molecule type" value="Genomic_DNA"/>
</dbReference>
<reference evidence="3" key="1">
    <citation type="submission" date="2018-12" db="EMBL/GenBank/DDBJ databases">
        <title>Novel natural products biosynthetic potential of the class Ktedonobacteria.</title>
        <authorList>
            <person name="Zheng Y."/>
            <person name="Saitou A."/>
            <person name="Wang C.M."/>
            <person name="Toyoda A."/>
            <person name="Minakuchi Y."/>
            <person name="Sekiguchi Y."/>
            <person name="Ueda K."/>
            <person name="Takano H."/>
            <person name="Sakai Y."/>
            <person name="Yokota A."/>
            <person name="Yabe S."/>
        </authorList>
    </citation>
    <scope>NUCLEOTIDE SEQUENCE</scope>
    <source>
        <strain evidence="3">A3-2</strain>
    </source>
</reference>
<feature type="domain" description="Clp R" evidence="2">
    <location>
        <begin position="50"/>
        <end position="205"/>
    </location>
</feature>
<organism evidence="3">
    <name type="scientific">Thermogemmatispora argillosa</name>
    <dbReference type="NCBI Taxonomy" id="2045280"/>
    <lineage>
        <taxon>Bacteria</taxon>
        <taxon>Bacillati</taxon>
        <taxon>Chloroflexota</taxon>
        <taxon>Ktedonobacteria</taxon>
        <taxon>Thermogemmatisporales</taxon>
        <taxon>Thermogemmatisporaceae</taxon>
        <taxon>Thermogemmatispora</taxon>
    </lineage>
</organism>
<sequence>MNEELRKIIERVEQLDPVLQDALVKEFQGIVERLSSMSPWVLMPWDEQQFEGFTMHAHMALHLAKEEARRLSAHAVGPEHLLLGLVREGEGVAARVLKQLGAGVDNLDQLVAWVFKPDPMRGLGRVATTGDPPVEGELPWTSRAKRIFGLAKEEAQRLKEEHIGTEHLLLGLLQDEDNLGAGMLAMLGIDLAEARRQTLRAIGKGE</sequence>
<dbReference type="PROSITE" id="PS51903">
    <property type="entry name" value="CLP_R"/>
    <property type="match status" value="1"/>
</dbReference>
<dbReference type="SUPFAM" id="SSF81923">
    <property type="entry name" value="Double Clp-N motif"/>
    <property type="match status" value="1"/>
</dbReference>
<dbReference type="PANTHER" id="PTHR47016">
    <property type="entry name" value="ATP-DEPENDENT CLP PROTEASE ATP-BINDING SUBUNIT CLPT1, CHLOROPLASTIC"/>
    <property type="match status" value="1"/>
</dbReference>